<keyword evidence="5" id="KW-0812">Transmembrane</keyword>
<proteinExistence type="predicted"/>
<name>A0A9X1THM9_9BACT</name>
<keyword evidence="13" id="KW-0325">Glycoprotein</keyword>
<accession>A0A9X1THM9</accession>
<keyword evidence="11" id="KW-0472">Membrane</keyword>
<comment type="subcellular location">
    <subcellularLocation>
        <location evidence="2">Endoplasmic reticulum membrane</location>
        <topology evidence="2">Single-pass type II membrane protein</topology>
    </subcellularLocation>
    <subcellularLocation>
        <location evidence="1">Golgi apparatus membrane</location>
        <topology evidence="1">Single-pass type II membrane protein</topology>
    </subcellularLocation>
</comment>
<evidence type="ECO:0000313" key="16">
    <source>
        <dbReference type="Proteomes" id="UP001139700"/>
    </source>
</evidence>
<keyword evidence="7" id="KW-0256">Endoplasmic reticulum</keyword>
<organism evidence="15 16">
    <name type="scientific">Dyadobacter fanqingshengii</name>
    <dbReference type="NCBI Taxonomy" id="2906443"/>
    <lineage>
        <taxon>Bacteria</taxon>
        <taxon>Pseudomonadati</taxon>
        <taxon>Bacteroidota</taxon>
        <taxon>Cytophagia</taxon>
        <taxon>Cytophagales</taxon>
        <taxon>Spirosomataceae</taxon>
        <taxon>Dyadobacter</taxon>
    </lineage>
</organism>
<evidence type="ECO:0000256" key="4">
    <source>
        <dbReference type="ARBA" id="ARBA00022679"/>
    </source>
</evidence>
<gene>
    <name evidence="15" type="ORF">LXM24_17250</name>
</gene>
<evidence type="ECO:0000256" key="8">
    <source>
        <dbReference type="ARBA" id="ARBA00022968"/>
    </source>
</evidence>
<keyword evidence="16" id="KW-1185">Reference proteome</keyword>
<evidence type="ECO:0000256" key="3">
    <source>
        <dbReference type="ARBA" id="ARBA00022676"/>
    </source>
</evidence>
<evidence type="ECO:0000256" key="11">
    <source>
        <dbReference type="ARBA" id="ARBA00023136"/>
    </source>
</evidence>
<dbReference type="AlphaFoldDB" id="A0A9X1THM9"/>
<dbReference type="InterPro" id="IPR043538">
    <property type="entry name" value="XYLT"/>
</dbReference>
<dbReference type="Proteomes" id="UP001139700">
    <property type="component" value="Unassembled WGS sequence"/>
</dbReference>
<dbReference type="GO" id="GO:0050650">
    <property type="term" value="P:chondroitin sulfate proteoglycan biosynthetic process"/>
    <property type="evidence" value="ECO:0007669"/>
    <property type="project" value="TreeGrafter"/>
</dbReference>
<keyword evidence="3" id="KW-0328">Glycosyltransferase</keyword>
<dbReference type="GO" id="GO:0046872">
    <property type="term" value="F:metal ion binding"/>
    <property type="evidence" value="ECO:0007669"/>
    <property type="project" value="UniProtKB-KW"/>
</dbReference>
<dbReference type="PANTHER" id="PTHR46025:SF3">
    <property type="entry name" value="XYLOSYLTRANSFERASE OXT"/>
    <property type="match status" value="1"/>
</dbReference>
<dbReference type="Pfam" id="PF02485">
    <property type="entry name" value="Branch"/>
    <property type="match status" value="1"/>
</dbReference>
<evidence type="ECO:0000256" key="9">
    <source>
        <dbReference type="ARBA" id="ARBA00022989"/>
    </source>
</evidence>
<dbReference type="RefSeq" id="WP_234614662.1">
    <property type="nucleotide sequence ID" value="NZ_CP098806.1"/>
</dbReference>
<dbReference type="EMBL" id="JAJTTA010000002">
    <property type="protein sequence ID" value="MCF0041857.1"/>
    <property type="molecule type" value="Genomic_DNA"/>
</dbReference>
<keyword evidence="9" id="KW-1133">Transmembrane helix</keyword>
<evidence type="ECO:0000256" key="13">
    <source>
        <dbReference type="ARBA" id="ARBA00023180"/>
    </source>
</evidence>
<evidence type="ECO:0000256" key="6">
    <source>
        <dbReference type="ARBA" id="ARBA00022723"/>
    </source>
</evidence>
<dbReference type="GO" id="GO:0030158">
    <property type="term" value="F:protein xylosyltransferase activity"/>
    <property type="evidence" value="ECO:0007669"/>
    <property type="project" value="InterPro"/>
</dbReference>
<evidence type="ECO:0000256" key="14">
    <source>
        <dbReference type="ARBA" id="ARBA00042865"/>
    </source>
</evidence>
<evidence type="ECO:0000256" key="5">
    <source>
        <dbReference type="ARBA" id="ARBA00022692"/>
    </source>
</evidence>
<keyword evidence="12" id="KW-1015">Disulfide bond</keyword>
<keyword evidence="10" id="KW-0333">Golgi apparatus</keyword>
<evidence type="ECO:0000313" key="15">
    <source>
        <dbReference type="EMBL" id="MCF0041857.1"/>
    </source>
</evidence>
<protein>
    <recommendedName>
        <fullName evidence="14">Peptide O-xylosyltransferase</fullName>
    </recommendedName>
</protein>
<evidence type="ECO:0000256" key="12">
    <source>
        <dbReference type="ARBA" id="ARBA00023157"/>
    </source>
</evidence>
<comment type="caution">
    <text evidence="15">The sequence shown here is derived from an EMBL/GenBank/DDBJ whole genome shotgun (WGS) entry which is preliminary data.</text>
</comment>
<evidence type="ECO:0000256" key="2">
    <source>
        <dbReference type="ARBA" id="ARBA00004648"/>
    </source>
</evidence>
<evidence type="ECO:0000256" key="7">
    <source>
        <dbReference type="ARBA" id="ARBA00022824"/>
    </source>
</evidence>
<dbReference type="PANTHER" id="PTHR46025">
    <property type="entry name" value="XYLOSYLTRANSFERASE OXT"/>
    <property type="match status" value="1"/>
</dbReference>
<dbReference type="InterPro" id="IPR003406">
    <property type="entry name" value="Glyco_trans_14"/>
</dbReference>
<dbReference type="GO" id="GO:0015012">
    <property type="term" value="P:heparan sulfate proteoglycan biosynthetic process"/>
    <property type="evidence" value="ECO:0007669"/>
    <property type="project" value="TreeGrafter"/>
</dbReference>
<keyword evidence="4" id="KW-0808">Transferase</keyword>
<reference evidence="15" key="1">
    <citation type="submission" date="2021-12" db="EMBL/GenBank/DDBJ databases">
        <title>Novel species in genus Dyadobacter.</title>
        <authorList>
            <person name="Ma C."/>
        </authorList>
    </citation>
    <scope>NUCLEOTIDE SEQUENCE</scope>
    <source>
        <strain evidence="15">CY399</strain>
    </source>
</reference>
<evidence type="ECO:0000256" key="10">
    <source>
        <dbReference type="ARBA" id="ARBA00023034"/>
    </source>
</evidence>
<keyword evidence="8" id="KW-0735">Signal-anchor</keyword>
<sequence length="292" mass="33842">MRIFVQTIIVKIAHLILAHSQPAQVARLVTILAHSDAYFFLHIDKKVAIADFEGVLPKERVYFVEKRETVGWGAYSIVQATINGLTAIAYSGLDIGYINLLSGSDYPLKRADEIHDFFQKQNGKNFMGFQSVTTEWTEAIPRLTQYHLTNYSFPGKYFVQKWMNKLLPARTMPDNLIPVGKSQWLSITMDAARHILSYLQSHPEVVRFFKHTWAPDEIIFQTILYNSHFRDKMMNDNLRYIQWKDGKASPETLTMKDQARLLDTTALFARKFDMHSQPEILDQLDKKIFSFT</sequence>
<keyword evidence="6" id="KW-0479">Metal-binding</keyword>
<dbReference type="GO" id="GO:0016020">
    <property type="term" value="C:membrane"/>
    <property type="evidence" value="ECO:0007669"/>
    <property type="project" value="InterPro"/>
</dbReference>
<evidence type="ECO:0000256" key="1">
    <source>
        <dbReference type="ARBA" id="ARBA00004323"/>
    </source>
</evidence>